<evidence type="ECO:0000256" key="4">
    <source>
        <dbReference type="ARBA" id="ARBA00023014"/>
    </source>
</evidence>
<organism evidence="6 7">
    <name type="scientific">Adlercreutzia wanghongyangiae</name>
    <dbReference type="NCBI Taxonomy" id="3111451"/>
    <lineage>
        <taxon>Bacteria</taxon>
        <taxon>Bacillati</taxon>
        <taxon>Actinomycetota</taxon>
        <taxon>Coriobacteriia</taxon>
        <taxon>Eggerthellales</taxon>
        <taxon>Eggerthellaceae</taxon>
        <taxon>Adlercreutzia</taxon>
    </lineage>
</organism>
<gene>
    <name evidence="6" type="ORF">VIN30_10160</name>
</gene>
<dbReference type="InterPro" id="IPR050377">
    <property type="entry name" value="Radical_SAM_PqqE_MftC-like"/>
</dbReference>
<evidence type="ECO:0000256" key="2">
    <source>
        <dbReference type="ARBA" id="ARBA00022723"/>
    </source>
</evidence>
<dbReference type="SUPFAM" id="SSF102114">
    <property type="entry name" value="Radical SAM enzymes"/>
    <property type="match status" value="1"/>
</dbReference>
<keyword evidence="4" id="KW-0411">Iron-sulfur</keyword>
<dbReference type="SFLD" id="SFLDG01067">
    <property type="entry name" value="SPASM/twitch_domain_containing"/>
    <property type="match status" value="1"/>
</dbReference>
<evidence type="ECO:0000259" key="5">
    <source>
        <dbReference type="PROSITE" id="PS51918"/>
    </source>
</evidence>
<name>A0ABU6IK73_9ACTN</name>
<evidence type="ECO:0000313" key="7">
    <source>
        <dbReference type="Proteomes" id="UP001349994"/>
    </source>
</evidence>
<dbReference type="InterPro" id="IPR058240">
    <property type="entry name" value="rSAM_sf"/>
</dbReference>
<protein>
    <submittedName>
        <fullName evidence="6">Radical SAM protein</fullName>
    </submittedName>
</protein>
<feature type="domain" description="Radical SAM core" evidence="5">
    <location>
        <begin position="82"/>
        <end position="291"/>
    </location>
</feature>
<reference evidence="6 7" key="1">
    <citation type="submission" date="2024-01" db="EMBL/GenBank/DDBJ databases">
        <title>novel species in genus Adlercreutzia.</title>
        <authorList>
            <person name="Liu X."/>
        </authorList>
    </citation>
    <scope>NUCLEOTIDE SEQUENCE [LARGE SCALE GENOMIC DNA]</scope>
    <source>
        <strain evidence="6 7">R7</strain>
    </source>
</reference>
<evidence type="ECO:0000313" key="6">
    <source>
        <dbReference type="EMBL" id="MEC4176809.1"/>
    </source>
</evidence>
<accession>A0ABU6IK73</accession>
<dbReference type="PROSITE" id="PS51918">
    <property type="entry name" value="RADICAL_SAM"/>
    <property type="match status" value="1"/>
</dbReference>
<keyword evidence="7" id="KW-1185">Reference proteome</keyword>
<comment type="caution">
    <text evidence="6">The sequence shown here is derived from an EMBL/GenBank/DDBJ whole genome shotgun (WGS) entry which is preliminary data.</text>
</comment>
<keyword evidence="1" id="KW-0949">S-adenosyl-L-methionine</keyword>
<dbReference type="CDD" id="cd01335">
    <property type="entry name" value="Radical_SAM"/>
    <property type="match status" value="1"/>
</dbReference>
<dbReference type="InterPro" id="IPR007197">
    <property type="entry name" value="rSAM"/>
</dbReference>
<dbReference type="PANTHER" id="PTHR11228:SF7">
    <property type="entry name" value="PQQA PEPTIDE CYCLASE"/>
    <property type="match status" value="1"/>
</dbReference>
<dbReference type="Proteomes" id="UP001349994">
    <property type="component" value="Unassembled WGS sequence"/>
</dbReference>
<dbReference type="RefSeq" id="WP_338211330.1">
    <property type="nucleotide sequence ID" value="NZ_JAYMFF010000022.1"/>
</dbReference>
<keyword evidence="3" id="KW-0408">Iron</keyword>
<dbReference type="SFLD" id="SFLDS00029">
    <property type="entry name" value="Radical_SAM"/>
    <property type="match status" value="1"/>
</dbReference>
<evidence type="ECO:0000256" key="1">
    <source>
        <dbReference type="ARBA" id="ARBA00022691"/>
    </source>
</evidence>
<dbReference type="Pfam" id="PF04055">
    <property type="entry name" value="Radical_SAM"/>
    <property type="match status" value="1"/>
</dbReference>
<proteinExistence type="predicted"/>
<dbReference type="PANTHER" id="PTHR11228">
    <property type="entry name" value="RADICAL SAM DOMAIN PROTEIN"/>
    <property type="match status" value="1"/>
</dbReference>
<dbReference type="EMBL" id="JAYMFF010000022">
    <property type="protein sequence ID" value="MEC4176809.1"/>
    <property type="molecule type" value="Genomic_DNA"/>
</dbReference>
<keyword evidence="2" id="KW-0479">Metal-binding</keyword>
<dbReference type="InterPro" id="IPR013785">
    <property type="entry name" value="Aldolase_TIM"/>
</dbReference>
<evidence type="ECO:0000256" key="3">
    <source>
        <dbReference type="ARBA" id="ARBA00023004"/>
    </source>
</evidence>
<dbReference type="Gene3D" id="3.20.20.70">
    <property type="entry name" value="Aldolase class I"/>
    <property type="match status" value="1"/>
</dbReference>
<sequence length="427" mass="47206">MTVNDIACTRPTLAAWLAEYEAIAADYVESLRAAGIDFAPKHVDAAERAALKERLARKGARFRNGDASISTGPLSTACEACATDDGSRTFYLSLACNRNCYFCFNANQADYEEGRRLKENWRCELDAFLEGDVPVTHVALTGGEPLLHPDEAVAFLARAHARAPQAHLRLYTDGDFLTEALLARLRDAGLTELRLSVKPDEEDAAEEALRRMTLTKRYIPQVMVEMPVIPGTLNEMKKLLQAMDDLGVFGINLLEFGYPMGNWEPFADRGFRIANPPFAIPYNYRYAGGLPVASSELACLKLVEFALDEGLSLGVHYCSLENKNRTQIFQQNSAVALDDALWEFDRDDFFWKTAKVFDGDMTVAEPLLREAGAPWARDPDEPSIQFHPRHLPLLAGTPVMPALSVNVVEQHGGAPAVRELALTLVAD</sequence>